<dbReference type="AlphaFoldDB" id="A0A1E8EWJ6"/>
<organism evidence="2 3">
    <name type="scientific">Clostridium acetireducens DSM 10703</name>
    <dbReference type="NCBI Taxonomy" id="1121290"/>
    <lineage>
        <taxon>Bacteria</taxon>
        <taxon>Bacillati</taxon>
        <taxon>Bacillota</taxon>
        <taxon>Clostridia</taxon>
        <taxon>Eubacteriales</taxon>
        <taxon>Clostridiaceae</taxon>
        <taxon>Clostridium</taxon>
    </lineage>
</organism>
<evidence type="ECO:0000313" key="3">
    <source>
        <dbReference type="Proteomes" id="UP000175744"/>
    </source>
</evidence>
<accession>A0A1E8EWJ6</accession>
<dbReference type="OrthoDB" id="7107798at2"/>
<name>A0A1E8EWJ6_9CLOT</name>
<keyword evidence="1" id="KW-0812">Transmembrane</keyword>
<sequence length="283" mass="33035">MQEQISNFYGLPQFMWEGIFNIIISLGAGLIIALITTFYLKRKDEVTRVEGLILEKRVNSMQEILNYLEKLCFHRELHNGRETEWHILLSSFELTLPNGPHLQYSDIFSNSQKFREFFKGFEGIIAKNKLWIDEKVKFHLALMQGYFSWINALLIAITRIPLPEDVELTEEDIDKLSNVILLQVGITLDAEINGLLAYLETLMVESIYKLDLRRPKKSMTRNGMLNIDMIKILKELDGNTLLGINREKYFSLLLLQVCRYKGVELDEEKFDDLIDKVFGYKDL</sequence>
<dbReference type="EMBL" id="LZFO01000036">
    <property type="protein sequence ID" value="OFI05009.1"/>
    <property type="molecule type" value="Genomic_DNA"/>
</dbReference>
<evidence type="ECO:0000313" key="2">
    <source>
        <dbReference type="EMBL" id="OFI05009.1"/>
    </source>
</evidence>
<gene>
    <name evidence="2" type="ORF">CLOACE_19780</name>
</gene>
<evidence type="ECO:0000256" key="1">
    <source>
        <dbReference type="SAM" id="Phobius"/>
    </source>
</evidence>
<comment type="caution">
    <text evidence="2">The sequence shown here is derived from an EMBL/GenBank/DDBJ whole genome shotgun (WGS) entry which is preliminary data.</text>
</comment>
<dbReference type="RefSeq" id="WP_070110937.1">
    <property type="nucleotide sequence ID" value="NZ_LZFO01000036.1"/>
</dbReference>
<protein>
    <submittedName>
        <fullName evidence="2">Uncharacterized protein</fullName>
    </submittedName>
</protein>
<keyword evidence="1" id="KW-0472">Membrane</keyword>
<feature type="transmembrane region" description="Helical" evidence="1">
    <location>
        <begin position="18"/>
        <end position="40"/>
    </location>
</feature>
<keyword evidence="1" id="KW-1133">Transmembrane helix</keyword>
<proteinExistence type="predicted"/>
<dbReference type="Proteomes" id="UP000175744">
    <property type="component" value="Unassembled WGS sequence"/>
</dbReference>
<reference evidence="2 3" key="1">
    <citation type="submission" date="2016-06" db="EMBL/GenBank/DDBJ databases">
        <title>Genome sequence of Clostridium acetireducens DSM 10703.</title>
        <authorList>
            <person name="Poehlein A."/>
            <person name="Fluechter S."/>
            <person name="Duerre P."/>
            <person name="Daniel R."/>
        </authorList>
    </citation>
    <scope>NUCLEOTIDE SEQUENCE [LARGE SCALE GENOMIC DNA]</scope>
    <source>
        <strain evidence="2 3">DSM 10703</strain>
    </source>
</reference>
<keyword evidence="3" id="KW-1185">Reference proteome</keyword>